<keyword evidence="1" id="KW-0732">Signal</keyword>
<name>A0ABT3QH52_9PROT</name>
<comment type="caution">
    <text evidence="2">The sequence shown here is derived from an EMBL/GenBank/DDBJ whole genome shotgun (WGS) entry which is preliminary data.</text>
</comment>
<proteinExistence type="predicted"/>
<feature type="chain" id="PRO_5047019200" evidence="1">
    <location>
        <begin position="46"/>
        <end position="274"/>
    </location>
</feature>
<keyword evidence="3" id="KW-1185">Reference proteome</keyword>
<evidence type="ECO:0000313" key="2">
    <source>
        <dbReference type="EMBL" id="MCX2564608.1"/>
    </source>
</evidence>
<reference evidence="2 3" key="1">
    <citation type="submission" date="2022-11" db="EMBL/GenBank/DDBJ databases">
        <title>Genome sequencing of Acetobacter type strain.</title>
        <authorList>
            <person name="Heo J."/>
            <person name="Lee D."/>
            <person name="Han B.-H."/>
            <person name="Hong S.-B."/>
            <person name="Kwon S.-W."/>
        </authorList>
    </citation>
    <scope>NUCLEOTIDE SEQUENCE [LARGE SCALE GENOMIC DNA]</scope>
    <source>
        <strain evidence="2 3">KACC 21253</strain>
    </source>
</reference>
<gene>
    <name evidence="2" type="ORF">OQ497_11670</name>
</gene>
<accession>A0ABT3QH52</accession>
<protein>
    <submittedName>
        <fullName evidence="2">Uncharacterized protein</fullName>
    </submittedName>
</protein>
<feature type="signal peptide" evidence="1">
    <location>
        <begin position="1"/>
        <end position="45"/>
    </location>
</feature>
<dbReference type="RefSeq" id="WP_233133466.1">
    <property type="nucleotide sequence ID" value="NZ_JAPIUZ010000007.1"/>
</dbReference>
<dbReference type="EMBL" id="JAPIUZ010000007">
    <property type="protein sequence ID" value="MCX2564608.1"/>
    <property type="molecule type" value="Genomic_DNA"/>
</dbReference>
<evidence type="ECO:0000313" key="3">
    <source>
        <dbReference type="Proteomes" id="UP001301152"/>
    </source>
</evidence>
<organism evidence="2 3">
    <name type="scientific">Acetobacter thailandicus</name>
    <dbReference type="NCBI Taxonomy" id="1502842"/>
    <lineage>
        <taxon>Bacteria</taxon>
        <taxon>Pseudomonadati</taxon>
        <taxon>Pseudomonadota</taxon>
        <taxon>Alphaproteobacteria</taxon>
        <taxon>Acetobacterales</taxon>
        <taxon>Acetobacteraceae</taxon>
        <taxon>Acetobacter</taxon>
    </lineage>
</organism>
<evidence type="ECO:0000256" key="1">
    <source>
        <dbReference type="SAM" id="SignalP"/>
    </source>
</evidence>
<sequence length="274" mass="28360">MAKVFHKLLPVAGLSEAGKSQFTGKAMRVFLSVSALFLLVSPAFAAPPVKQTVKATFASHQTVTEKQAAGVYDLSSMSAFSGTVTQFLPAPDGGVLGLLLNGDTEVLVSPEIGHTLSGLIKVGDHISLRGVKAYTLPVIRAFAITSPRGRSVQDSLMAVPQHSPEMIIGPDIVVHGEIAMPLYNLGGQVSGVILKDHTLIHLIPREATRLAAWLKPGQSVYAVGTGNNGVLGTAINAREIGPAADRKEAVAISNVPLSGPAAGSAGYDVISGAE</sequence>
<dbReference type="Proteomes" id="UP001301152">
    <property type="component" value="Unassembled WGS sequence"/>
</dbReference>